<dbReference type="PANTHER" id="PTHR43547">
    <property type="entry name" value="TWO-COMPONENT HISTIDINE KINASE"/>
    <property type="match status" value="1"/>
</dbReference>
<dbReference type="InterPro" id="IPR011123">
    <property type="entry name" value="Y_Y_Y"/>
</dbReference>
<keyword evidence="3 7" id="KW-0597">Phosphoprotein</keyword>
<evidence type="ECO:0000259" key="11">
    <source>
        <dbReference type="PROSITE" id="PS50110"/>
    </source>
</evidence>
<comment type="caution">
    <text evidence="12">The sequence shown here is derived from an EMBL/GenBank/DDBJ whole genome shotgun (WGS) entry which is preliminary data.</text>
</comment>
<evidence type="ECO:0000313" key="12">
    <source>
        <dbReference type="EMBL" id="GAO28063.1"/>
    </source>
</evidence>
<dbReference type="PROSITE" id="PS50110">
    <property type="entry name" value="RESPONSE_REGULATORY"/>
    <property type="match status" value="1"/>
</dbReference>
<dbReference type="OrthoDB" id="9797097at2"/>
<dbReference type="InterPro" id="IPR011110">
    <property type="entry name" value="Reg_prop"/>
</dbReference>
<name>A0A0E9LRZ5_9BACT</name>
<dbReference type="Pfam" id="PF12833">
    <property type="entry name" value="HTH_18"/>
    <property type="match status" value="1"/>
</dbReference>
<feature type="domain" description="Histidine kinase" evidence="10">
    <location>
        <begin position="884"/>
        <end position="1111"/>
    </location>
</feature>
<dbReference type="InterPro" id="IPR009057">
    <property type="entry name" value="Homeodomain-like_sf"/>
</dbReference>
<reference evidence="12 13" key="1">
    <citation type="journal article" date="2015" name="Microbes Environ.">
        <title>Distribution and evolution of nitrogen fixation genes in the phylum bacteroidetes.</title>
        <authorList>
            <person name="Inoue J."/>
            <person name="Oshima K."/>
            <person name="Suda W."/>
            <person name="Sakamoto M."/>
            <person name="Iino T."/>
            <person name="Noda S."/>
            <person name="Hongoh Y."/>
            <person name="Hattori M."/>
            <person name="Ohkuma M."/>
        </authorList>
    </citation>
    <scope>NUCLEOTIDE SEQUENCE [LARGE SCALE GENOMIC DNA]</scope>
    <source>
        <strain evidence="12">JCM 15548</strain>
    </source>
</reference>
<dbReference type="CDD" id="cd00082">
    <property type="entry name" value="HisKA"/>
    <property type="match status" value="1"/>
</dbReference>
<dbReference type="Pfam" id="PF07495">
    <property type="entry name" value="Y_Y_Y"/>
    <property type="match status" value="1"/>
</dbReference>
<dbReference type="CDD" id="cd00146">
    <property type="entry name" value="PKD"/>
    <property type="match status" value="1"/>
</dbReference>
<evidence type="ECO:0000256" key="7">
    <source>
        <dbReference type="PROSITE-ProRule" id="PRU00169"/>
    </source>
</evidence>
<dbReference type="EMBL" id="BAZW01000001">
    <property type="protein sequence ID" value="GAO28063.1"/>
    <property type="molecule type" value="Genomic_DNA"/>
</dbReference>
<keyword evidence="6" id="KW-0804">Transcription</keyword>
<dbReference type="InterPro" id="IPR013783">
    <property type="entry name" value="Ig-like_fold"/>
</dbReference>
<dbReference type="Pfam" id="PF00512">
    <property type="entry name" value="HisKA"/>
    <property type="match status" value="1"/>
</dbReference>
<organism evidence="12 13">
    <name type="scientific">Geofilum rubicundum JCM 15548</name>
    <dbReference type="NCBI Taxonomy" id="1236989"/>
    <lineage>
        <taxon>Bacteria</taxon>
        <taxon>Pseudomonadati</taxon>
        <taxon>Bacteroidota</taxon>
        <taxon>Bacteroidia</taxon>
        <taxon>Marinilabiliales</taxon>
        <taxon>Marinilabiliaceae</taxon>
        <taxon>Geofilum</taxon>
    </lineage>
</organism>
<dbReference type="SMART" id="SM00387">
    <property type="entry name" value="HATPase_c"/>
    <property type="match status" value="1"/>
</dbReference>
<dbReference type="InterPro" id="IPR036890">
    <property type="entry name" value="HATPase_C_sf"/>
</dbReference>
<dbReference type="Pfam" id="PF02518">
    <property type="entry name" value="HATPase_c"/>
    <property type="match status" value="1"/>
</dbReference>
<dbReference type="InterPro" id="IPR011006">
    <property type="entry name" value="CheY-like_superfamily"/>
</dbReference>
<dbReference type="InterPro" id="IPR003661">
    <property type="entry name" value="HisK_dim/P_dom"/>
</dbReference>
<keyword evidence="8" id="KW-0812">Transmembrane</keyword>
<comment type="catalytic activity">
    <reaction evidence="1">
        <text>ATP + protein L-histidine = ADP + protein N-phospho-L-histidine.</text>
        <dbReference type="EC" id="2.7.13.3"/>
    </reaction>
</comment>
<dbReference type="InterPro" id="IPR002908">
    <property type="entry name" value="Frataxin/CyaY"/>
</dbReference>
<keyword evidence="4" id="KW-0805">Transcription regulation</keyword>
<dbReference type="SMART" id="SM00342">
    <property type="entry name" value="HTH_ARAC"/>
    <property type="match status" value="1"/>
</dbReference>
<dbReference type="Proteomes" id="UP000032900">
    <property type="component" value="Unassembled WGS sequence"/>
</dbReference>
<dbReference type="SUPFAM" id="SSF63829">
    <property type="entry name" value="Calcium-dependent phosphotriesterase"/>
    <property type="match status" value="4"/>
</dbReference>
<dbReference type="STRING" id="1236989.JCM15548_121"/>
<dbReference type="Gene3D" id="3.40.50.2300">
    <property type="match status" value="1"/>
</dbReference>
<dbReference type="GO" id="GO:0043565">
    <property type="term" value="F:sequence-specific DNA binding"/>
    <property type="evidence" value="ECO:0007669"/>
    <property type="project" value="InterPro"/>
</dbReference>
<evidence type="ECO:0000256" key="4">
    <source>
        <dbReference type="ARBA" id="ARBA00023015"/>
    </source>
</evidence>
<dbReference type="InterPro" id="IPR003594">
    <property type="entry name" value="HATPase_dom"/>
</dbReference>
<dbReference type="Gene3D" id="1.10.287.130">
    <property type="match status" value="1"/>
</dbReference>
<evidence type="ECO:0000256" key="3">
    <source>
        <dbReference type="ARBA" id="ARBA00022553"/>
    </source>
</evidence>
<accession>A0A0E9LRZ5</accession>
<feature type="transmembrane region" description="Helical" evidence="8">
    <location>
        <begin position="830"/>
        <end position="850"/>
    </location>
</feature>
<dbReference type="SUPFAM" id="SSF47384">
    <property type="entry name" value="Homodimeric domain of signal transducing histidine kinase"/>
    <property type="match status" value="1"/>
</dbReference>
<evidence type="ECO:0000256" key="2">
    <source>
        <dbReference type="ARBA" id="ARBA00012438"/>
    </source>
</evidence>
<dbReference type="Pfam" id="PF00072">
    <property type="entry name" value="Response_reg"/>
    <property type="match status" value="1"/>
</dbReference>
<proteinExistence type="predicted"/>
<evidence type="ECO:0000256" key="1">
    <source>
        <dbReference type="ARBA" id="ARBA00000085"/>
    </source>
</evidence>
<dbReference type="Gene3D" id="3.30.565.10">
    <property type="entry name" value="Histidine kinase-like ATPase, C-terminal domain"/>
    <property type="match status" value="1"/>
</dbReference>
<dbReference type="InterPro" id="IPR036097">
    <property type="entry name" value="HisK_dim/P_sf"/>
</dbReference>
<keyword evidence="8" id="KW-1133">Transmembrane helix</keyword>
<feature type="domain" description="HTH araC/xylS-type" evidence="9">
    <location>
        <begin position="1302"/>
        <end position="1401"/>
    </location>
</feature>
<dbReference type="SUPFAM" id="SSF55874">
    <property type="entry name" value="ATPase domain of HSP90 chaperone/DNA topoisomerase II/histidine kinase"/>
    <property type="match status" value="1"/>
</dbReference>
<evidence type="ECO:0000259" key="10">
    <source>
        <dbReference type="PROSITE" id="PS50109"/>
    </source>
</evidence>
<dbReference type="InterPro" id="IPR004358">
    <property type="entry name" value="Sig_transdc_His_kin-like_C"/>
</dbReference>
<evidence type="ECO:0000259" key="9">
    <source>
        <dbReference type="PROSITE" id="PS01124"/>
    </source>
</evidence>
<evidence type="ECO:0000256" key="6">
    <source>
        <dbReference type="ARBA" id="ARBA00023163"/>
    </source>
</evidence>
<evidence type="ECO:0000256" key="8">
    <source>
        <dbReference type="SAM" id="Phobius"/>
    </source>
</evidence>
<dbReference type="InterPro" id="IPR001789">
    <property type="entry name" value="Sig_transdc_resp-reg_receiver"/>
</dbReference>
<dbReference type="Gene3D" id="2.60.40.10">
    <property type="entry name" value="Immunoglobulins"/>
    <property type="match status" value="1"/>
</dbReference>
<dbReference type="Pfam" id="PF07494">
    <property type="entry name" value="Reg_prop"/>
    <property type="match status" value="4"/>
</dbReference>
<dbReference type="PRINTS" id="PR00344">
    <property type="entry name" value="BCTRLSENSOR"/>
</dbReference>
<gene>
    <name evidence="12" type="ORF">JCM15548_121</name>
</gene>
<dbReference type="PANTHER" id="PTHR43547:SF2">
    <property type="entry name" value="HYBRID SIGNAL TRANSDUCTION HISTIDINE KINASE C"/>
    <property type="match status" value="1"/>
</dbReference>
<dbReference type="GO" id="GO:0016226">
    <property type="term" value="P:iron-sulfur cluster assembly"/>
    <property type="evidence" value="ECO:0007669"/>
    <property type="project" value="InterPro"/>
</dbReference>
<dbReference type="Gene3D" id="1.10.10.60">
    <property type="entry name" value="Homeodomain-like"/>
    <property type="match status" value="1"/>
</dbReference>
<feature type="modified residue" description="4-aspartylphosphate" evidence="7">
    <location>
        <position position="1203"/>
    </location>
</feature>
<dbReference type="GO" id="GO:0008199">
    <property type="term" value="F:ferric iron binding"/>
    <property type="evidence" value="ECO:0007669"/>
    <property type="project" value="InterPro"/>
</dbReference>
<dbReference type="InterPro" id="IPR005467">
    <property type="entry name" value="His_kinase_dom"/>
</dbReference>
<dbReference type="PROSITE" id="PS50109">
    <property type="entry name" value="HIS_KIN"/>
    <property type="match status" value="1"/>
</dbReference>
<dbReference type="GO" id="GO:0000155">
    <property type="term" value="F:phosphorelay sensor kinase activity"/>
    <property type="evidence" value="ECO:0007669"/>
    <property type="project" value="InterPro"/>
</dbReference>
<dbReference type="FunFam" id="1.10.287.130:FF:000045">
    <property type="entry name" value="Two-component system sensor histidine kinase/response regulator"/>
    <property type="match status" value="1"/>
</dbReference>
<dbReference type="InterPro" id="IPR018060">
    <property type="entry name" value="HTH_AraC"/>
</dbReference>
<dbReference type="PROSITE" id="PS00041">
    <property type="entry name" value="HTH_ARAC_FAMILY_1"/>
    <property type="match status" value="1"/>
</dbReference>
<keyword evidence="13" id="KW-1185">Reference proteome</keyword>
<dbReference type="SUPFAM" id="SSF52172">
    <property type="entry name" value="CheY-like"/>
    <property type="match status" value="1"/>
</dbReference>
<dbReference type="PROSITE" id="PS50810">
    <property type="entry name" value="FRATAXIN_2"/>
    <property type="match status" value="1"/>
</dbReference>
<dbReference type="RefSeq" id="WP_062121970.1">
    <property type="nucleotide sequence ID" value="NZ_BAZW01000001.1"/>
</dbReference>
<dbReference type="SUPFAM" id="SSF46689">
    <property type="entry name" value="Homeodomain-like"/>
    <property type="match status" value="1"/>
</dbReference>
<keyword evidence="5" id="KW-0238">DNA-binding</keyword>
<sequence>MGVYVLFLFLILCLETRSQKVTHEPVYSRMAGAARSISIDDGLSQNLTSCILQDQYGFIWVGTKDGLNMYDGYSFRIFQHVPFESNTLSDSYITDIHEDDAGRIWVGTFSGGLNLLDRTSGRFRVFQHDEADENSLSHNHIKTILHDASGNLWVGTYGGGLNKILLSSFDGDLFGGEVPEIHRFNAPAVFPEKDARINALTLDGENRLWVGTYNGIYTRAVDAQEEVFRRVYCSSEKRKAPAFAPEREQLGGRVILETPGGQIWMGNARGLYGYDEGTEMFFPFANSDGKVITGQILSAVSYSPFGSEEIWMTGPEGLTILALENGRVIFLPTSQVVGRDSPSGVIHTLIIDEGGSLWFGTNGMGLYVYNPYTIKFDYPNDQMMDKSGVNESLRNVSIRAICESSRHKNYLWIGSNSGLFKVDRLAGTYVPVSFSGNEPLKETLFYSMVEGTEGELWLGTGEGLVRYDIEKETHFLFETKLVDANHQIDPRVCKVFLSQDEVWVVTPYTLARLNQTTGEFEHFTYNDAPFDRLAEAVFPFVYEDAAGDFWLGASNGLHRFNKRSGEFFTWSHNSHDDTSLPVNDVRAIVPDDQHPEKYLWLATAGGGLCRFDRETHHFSNYRKKEGLPNNMVYGILSDDHGGLWLSTNRGLSHFNALDESFTNYTVVDGLQSDEFNSGAFYKSPDGEFFFGGIKGYNSFFPETIQQKTYQPPVLFTSFRVSSSSETNELLALGNKPTDREGIQLRHHQNDISVEFSALDYAVPRNIRYAYTLNAGQDHWIYLNQSRNVTFTNLKPGKYHLRVRGTNSDGIWSQQVASLFFVIQSPWWNSAWVYVVLGYLLLFLVFVIRRYELSRIKLKNRVELAAVETNKLKELHQMKSRFFANISHELRTPLTLIKGPVQEMMEDAGNPELKKGLKMVYANTKKLLYQINQLLDLSRLESGDYKVRVSTGNVAELLSGLTMGFASMASQKGITLICDVGALDNKAEWHNNFFFDRDIVERIMNNLLVNALKFTDDKGFVRVALKVFSETEEGGSINISVEDSGVGIPADQIPYIYDRFYQANDTFNPSSEGYGIGLSYVKELVKMHKGRITVKSEVGKGTLFQLYLPIGRYYYSKEQIVEKSLFTDKPLDEGFWLDEPSGLEGARDDQEKDKARVLIVEDHAEVRVYLQNCLKKDYLVIQAESAYKGISEALVHIPDLIISDVMMPGMDGVEYCKTIKTNDKTSHIPLILLTAKAAVSDRIMGLENGADDYLTKPFNPKELLIRVKNLIESRRLLREKFNVRSLVQLKEVDVTSRDRFFMEKLLRVVEENLGNEHFSVKDLALEAGMSQSQIHRKLKAVVNQSANQFIRSVRMHRAKELLEKDGGNISEIAYLVGYSDPGYFTKTFRAFFDVLPSEVSKV</sequence>
<dbReference type="GO" id="GO:0003700">
    <property type="term" value="F:DNA-binding transcription factor activity"/>
    <property type="evidence" value="ECO:0007669"/>
    <property type="project" value="InterPro"/>
</dbReference>
<protein>
    <recommendedName>
        <fullName evidence="2">histidine kinase</fullName>
        <ecNumber evidence="2">2.7.13.3</ecNumber>
    </recommendedName>
</protein>
<dbReference type="InterPro" id="IPR015943">
    <property type="entry name" value="WD40/YVTN_repeat-like_dom_sf"/>
</dbReference>
<dbReference type="Gene3D" id="2.130.10.10">
    <property type="entry name" value="YVTN repeat-like/Quinoprotein amine dehydrogenase"/>
    <property type="match status" value="3"/>
</dbReference>
<dbReference type="EC" id="2.7.13.3" evidence="2"/>
<keyword evidence="8" id="KW-0472">Membrane</keyword>
<dbReference type="InterPro" id="IPR018062">
    <property type="entry name" value="HTH_AraC-typ_CS"/>
</dbReference>
<evidence type="ECO:0000313" key="13">
    <source>
        <dbReference type="Proteomes" id="UP000032900"/>
    </source>
</evidence>
<dbReference type="PROSITE" id="PS01124">
    <property type="entry name" value="HTH_ARAC_FAMILY_2"/>
    <property type="match status" value="1"/>
</dbReference>
<feature type="domain" description="Response regulatory" evidence="11">
    <location>
        <begin position="1155"/>
        <end position="1270"/>
    </location>
</feature>
<dbReference type="SMART" id="SM00448">
    <property type="entry name" value="REC"/>
    <property type="match status" value="1"/>
</dbReference>
<evidence type="ECO:0000256" key="5">
    <source>
        <dbReference type="ARBA" id="ARBA00023125"/>
    </source>
</evidence>
<dbReference type="SMART" id="SM00388">
    <property type="entry name" value="HisKA"/>
    <property type="match status" value="1"/>
</dbReference>